<accession>A0ACC3NHB2</accession>
<dbReference type="EMBL" id="JAUTXU010000043">
    <property type="protein sequence ID" value="KAK3716307.1"/>
    <property type="molecule type" value="Genomic_DNA"/>
</dbReference>
<name>A0ACC3NHB2_9PEZI</name>
<evidence type="ECO:0000313" key="2">
    <source>
        <dbReference type="Proteomes" id="UP001281147"/>
    </source>
</evidence>
<evidence type="ECO:0000313" key="1">
    <source>
        <dbReference type="EMBL" id="KAK3716307.1"/>
    </source>
</evidence>
<proteinExistence type="predicted"/>
<organism evidence="1 2">
    <name type="scientific">Vermiconidia calcicola</name>
    <dbReference type="NCBI Taxonomy" id="1690605"/>
    <lineage>
        <taxon>Eukaryota</taxon>
        <taxon>Fungi</taxon>
        <taxon>Dikarya</taxon>
        <taxon>Ascomycota</taxon>
        <taxon>Pezizomycotina</taxon>
        <taxon>Dothideomycetes</taxon>
        <taxon>Dothideomycetidae</taxon>
        <taxon>Mycosphaerellales</taxon>
        <taxon>Extremaceae</taxon>
        <taxon>Vermiconidia</taxon>
    </lineage>
</organism>
<comment type="caution">
    <text evidence="1">The sequence shown here is derived from an EMBL/GenBank/DDBJ whole genome shotgun (WGS) entry which is preliminary data.</text>
</comment>
<keyword evidence="2" id="KW-1185">Reference proteome</keyword>
<protein>
    <submittedName>
        <fullName evidence="1">Uncharacterized protein</fullName>
    </submittedName>
</protein>
<reference evidence="1" key="1">
    <citation type="submission" date="2023-07" db="EMBL/GenBank/DDBJ databases">
        <title>Black Yeasts Isolated from many extreme environments.</title>
        <authorList>
            <person name="Coleine C."/>
            <person name="Stajich J.E."/>
            <person name="Selbmann L."/>
        </authorList>
    </citation>
    <scope>NUCLEOTIDE SEQUENCE</scope>
    <source>
        <strain evidence="1">CCFEE 5714</strain>
    </source>
</reference>
<dbReference type="Proteomes" id="UP001281147">
    <property type="component" value="Unassembled WGS sequence"/>
</dbReference>
<gene>
    <name evidence="1" type="ORF">LTR37_006457</name>
</gene>
<sequence>MSLWGLISPICKVYVNYRPVKVLPSVVPSARNCRLSDIDWVFIRENSEGEYAGQGGVTHEGQPNAKATDVSIYTAQGVECIMRFAFDTAASRPRKLLTMVTQSNAQRHGLVSWDGNFKRMAAEYTSVKANQMIVDAMTVRMVHRPASLDTIVATNLHSDILTISQLRFQEASELHRLATLIQPAIAFLCLSQFTAVLRASPGWVSRTLLVHSAVQWRCSDG</sequence>